<dbReference type="Pfam" id="PF01022">
    <property type="entry name" value="HTH_5"/>
    <property type="match status" value="1"/>
</dbReference>
<keyword evidence="6" id="KW-1185">Reference proteome</keyword>
<dbReference type="PANTHER" id="PTHR33154:SF28">
    <property type="entry name" value="HTH-TYPE TRANSCRIPTIONAL REGULATOR YGAV-RELATED"/>
    <property type="match status" value="1"/>
</dbReference>
<accession>C5BNB8</accession>
<dbReference type="AlphaFoldDB" id="C5BNB8"/>
<organism evidence="5 6">
    <name type="scientific">Teredinibacter turnerae (strain ATCC 39867 / T7901)</name>
    <dbReference type="NCBI Taxonomy" id="377629"/>
    <lineage>
        <taxon>Bacteria</taxon>
        <taxon>Pseudomonadati</taxon>
        <taxon>Pseudomonadota</taxon>
        <taxon>Gammaproteobacteria</taxon>
        <taxon>Cellvibrionales</taxon>
        <taxon>Cellvibrionaceae</taxon>
        <taxon>Teredinibacter</taxon>
    </lineage>
</organism>
<dbReference type="GO" id="GO:0003677">
    <property type="term" value="F:DNA binding"/>
    <property type="evidence" value="ECO:0007669"/>
    <property type="project" value="UniProtKB-KW"/>
</dbReference>
<dbReference type="Proteomes" id="UP000009080">
    <property type="component" value="Chromosome"/>
</dbReference>
<dbReference type="RefSeq" id="WP_015820429.1">
    <property type="nucleotide sequence ID" value="NC_012997.1"/>
</dbReference>
<protein>
    <submittedName>
        <fullName evidence="5">Transcriptional regulator, ArsR family protein</fullName>
    </submittedName>
</protein>
<dbReference type="KEGG" id="ttu:TERTU_2905"/>
<dbReference type="eggNOG" id="COG0640">
    <property type="taxonomic scope" value="Bacteria"/>
</dbReference>
<evidence type="ECO:0000256" key="2">
    <source>
        <dbReference type="ARBA" id="ARBA00023125"/>
    </source>
</evidence>
<feature type="domain" description="HTH arsR-type" evidence="4">
    <location>
        <begin position="16"/>
        <end position="112"/>
    </location>
</feature>
<dbReference type="STRING" id="377629.TERTU_2905"/>
<dbReference type="SUPFAM" id="SSF46785">
    <property type="entry name" value="Winged helix' DNA-binding domain"/>
    <property type="match status" value="1"/>
</dbReference>
<keyword evidence="2" id="KW-0238">DNA-binding</keyword>
<dbReference type="EMBL" id="CP001614">
    <property type="protein sequence ID" value="ACR14313.1"/>
    <property type="molecule type" value="Genomic_DNA"/>
</dbReference>
<dbReference type="InterPro" id="IPR036390">
    <property type="entry name" value="WH_DNA-bd_sf"/>
</dbReference>
<dbReference type="InterPro" id="IPR001845">
    <property type="entry name" value="HTH_ArsR_DNA-bd_dom"/>
</dbReference>
<dbReference type="InterPro" id="IPR051081">
    <property type="entry name" value="HTH_MetalResp_TranReg"/>
</dbReference>
<keyword evidence="1" id="KW-0805">Transcription regulation</keyword>
<evidence type="ECO:0000256" key="1">
    <source>
        <dbReference type="ARBA" id="ARBA00023015"/>
    </source>
</evidence>
<reference evidence="5 6" key="1">
    <citation type="journal article" date="2009" name="PLoS ONE">
        <title>The complete genome of Teredinibacter turnerae T7901: an intracellular endosymbiont of marine wood-boring bivalves (shipworms).</title>
        <authorList>
            <person name="Yang J.C."/>
            <person name="Madupu R."/>
            <person name="Durkin A.S."/>
            <person name="Ekborg N.A."/>
            <person name="Pedamallu C.S."/>
            <person name="Hostetler J.B."/>
            <person name="Radune D."/>
            <person name="Toms B.S."/>
            <person name="Henrissat B."/>
            <person name="Coutinho P.M."/>
            <person name="Schwarz S."/>
            <person name="Field L."/>
            <person name="Trindade-Silva A.E."/>
            <person name="Soares C.A.G."/>
            <person name="Elshahawi S."/>
            <person name="Hanora A."/>
            <person name="Schmidt E.W."/>
            <person name="Haygood M.G."/>
            <person name="Posfai J."/>
            <person name="Benner J."/>
            <person name="Madinger C."/>
            <person name="Nove J."/>
            <person name="Anton B."/>
            <person name="Chaudhary K."/>
            <person name="Foster J."/>
            <person name="Holman A."/>
            <person name="Kumar S."/>
            <person name="Lessard P.A."/>
            <person name="Luyten Y.A."/>
            <person name="Slatko B."/>
            <person name="Wood N."/>
            <person name="Wu B."/>
            <person name="Teplitski M."/>
            <person name="Mougous J.D."/>
            <person name="Ward N."/>
            <person name="Eisen J.A."/>
            <person name="Badger J.H."/>
            <person name="Distel D.L."/>
        </authorList>
    </citation>
    <scope>NUCLEOTIDE SEQUENCE [LARGE SCALE GENOMIC DNA]</scope>
    <source>
        <strain evidence="6">ATCC 39867 / T7901</strain>
    </source>
</reference>
<evidence type="ECO:0000313" key="6">
    <source>
        <dbReference type="Proteomes" id="UP000009080"/>
    </source>
</evidence>
<evidence type="ECO:0000256" key="3">
    <source>
        <dbReference type="ARBA" id="ARBA00023163"/>
    </source>
</evidence>
<evidence type="ECO:0000313" key="5">
    <source>
        <dbReference type="EMBL" id="ACR14313.1"/>
    </source>
</evidence>
<gene>
    <name evidence="5" type="ordered locus">TERTU_2905</name>
</gene>
<keyword evidence="3" id="KW-0804">Transcription</keyword>
<dbReference type="Gene3D" id="1.10.10.10">
    <property type="entry name" value="Winged helix-like DNA-binding domain superfamily/Winged helix DNA-binding domain"/>
    <property type="match status" value="1"/>
</dbReference>
<dbReference type="CDD" id="cd00090">
    <property type="entry name" value="HTH_ARSR"/>
    <property type="match status" value="1"/>
</dbReference>
<dbReference type="SMART" id="SM00418">
    <property type="entry name" value="HTH_ARSR"/>
    <property type="match status" value="1"/>
</dbReference>
<dbReference type="PANTHER" id="PTHR33154">
    <property type="entry name" value="TRANSCRIPTIONAL REGULATOR, ARSR FAMILY"/>
    <property type="match status" value="1"/>
</dbReference>
<dbReference type="PROSITE" id="PS50987">
    <property type="entry name" value="HTH_ARSR_2"/>
    <property type="match status" value="1"/>
</dbReference>
<dbReference type="PRINTS" id="PR00778">
    <property type="entry name" value="HTHARSR"/>
</dbReference>
<dbReference type="HOGENOM" id="CLU_097806_6_4_6"/>
<name>C5BNB8_TERTT</name>
<dbReference type="NCBIfam" id="NF033788">
    <property type="entry name" value="HTH_metalloreg"/>
    <property type="match status" value="1"/>
</dbReference>
<dbReference type="InterPro" id="IPR011991">
    <property type="entry name" value="ArsR-like_HTH"/>
</dbReference>
<evidence type="ECO:0000259" key="4">
    <source>
        <dbReference type="PROSITE" id="PS50987"/>
    </source>
</evidence>
<proteinExistence type="predicted"/>
<sequence length="127" mass="13944">MADLSKVLSEVTEIAQVSANADSAATLLKSLANPHRLMVLCVLAGAGGEFTVSQLNQRVPLSQSALSQHLAIMRKEHLVRTRRDCQHIYYAIAEGPALQIIQILQQHYCGVQHDNSVTGEHKHDAHE</sequence>
<dbReference type="GO" id="GO:0003700">
    <property type="term" value="F:DNA-binding transcription factor activity"/>
    <property type="evidence" value="ECO:0007669"/>
    <property type="project" value="InterPro"/>
</dbReference>
<dbReference type="OrthoDB" id="9796124at2"/>
<dbReference type="InterPro" id="IPR036388">
    <property type="entry name" value="WH-like_DNA-bd_sf"/>
</dbReference>